<evidence type="ECO:0000313" key="3">
    <source>
        <dbReference type="Proteomes" id="UP001558713"/>
    </source>
</evidence>
<dbReference type="InterPro" id="IPR012337">
    <property type="entry name" value="RNaseH-like_sf"/>
</dbReference>
<evidence type="ECO:0000313" key="2">
    <source>
        <dbReference type="EMBL" id="KAL1221377.1"/>
    </source>
</evidence>
<dbReference type="Gene3D" id="1.10.340.70">
    <property type="match status" value="1"/>
</dbReference>
<proteinExistence type="predicted"/>
<dbReference type="Proteomes" id="UP001558713">
    <property type="component" value="Unassembled WGS sequence"/>
</dbReference>
<gene>
    <name evidence="2" type="ORF">V5N11_013776</name>
</gene>
<accession>A0ABD1BVY9</accession>
<reference evidence="2 3" key="1">
    <citation type="submission" date="2024-04" db="EMBL/GenBank/DDBJ databases">
        <title>Genome assembly C_amara_ONT_v2.</title>
        <authorList>
            <person name="Yant L."/>
            <person name="Moore C."/>
            <person name="Slenker M."/>
        </authorList>
    </citation>
    <scope>NUCLEOTIDE SEQUENCE [LARGE SCALE GENOMIC DNA]</scope>
    <source>
        <tissue evidence="2">Leaf</tissue>
    </source>
</reference>
<dbReference type="InterPro" id="IPR041588">
    <property type="entry name" value="Integrase_H2C2"/>
</dbReference>
<protein>
    <recommendedName>
        <fullName evidence="1">Integrase zinc-binding domain-containing protein</fullName>
    </recommendedName>
</protein>
<name>A0ABD1BVY9_CARAN</name>
<evidence type="ECO:0000259" key="1">
    <source>
        <dbReference type="Pfam" id="PF17921"/>
    </source>
</evidence>
<dbReference type="InterPro" id="IPR052160">
    <property type="entry name" value="Gypsy_RT_Integrase-like"/>
</dbReference>
<dbReference type="AlphaFoldDB" id="A0ABD1BVY9"/>
<organism evidence="2 3">
    <name type="scientific">Cardamine amara subsp. amara</name>
    <dbReference type="NCBI Taxonomy" id="228776"/>
    <lineage>
        <taxon>Eukaryota</taxon>
        <taxon>Viridiplantae</taxon>
        <taxon>Streptophyta</taxon>
        <taxon>Embryophyta</taxon>
        <taxon>Tracheophyta</taxon>
        <taxon>Spermatophyta</taxon>
        <taxon>Magnoliopsida</taxon>
        <taxon>eudicotyledons</taxon>
        <taxon>Gunneridae</taxon>
        <taxon>Pentapetalae</taxon>
        <taxon>rosids</taxon>
        <taxon>malvids</taxon>
        <taxon>Brassicales</taxon>
        <taxon>Brassicaceae</taxon>
        <taxon>Cardamineae</taxon>
        <taxon>Cardamine</taxon>
    </lineage>
</organism>
<dbReference type="SUPFAM" id="SSF53098">
    <property type="entry name" value="Ribonuclease H-like"/>
    <property type="match status" value="1"/>
</dbReference>
<keyword evidence="3" id="KW-1185">Reference proteome</keyword>
<dbReference type="Pfam" id="PF17921">
    <property type="entry name" value="Integrase_H2C2"/>
    <property type="match status" value="1"/>
</dbReference>
<feature type="domain" description="Integrase zinc-binding" evidence="1">
    <location>
        <begin position="109"/>
        <end position="160"/>
    </location>
</feature>
<dbReference type="Gene3D" id="3.30.420.10">
    <property type="entry name" value="Ribonuclease H-like superfamily/Ribonuclease H"/>
    <property type="match status" value="1"/>
</dbReference>
<dbReference type="PANTHER" id="PTHR47266">
    <property type="entry name" value="ENDONUCLEASE-RELATED"/>
    <property type="match status" value="1"/>
</dbReference>
<sequence>MHLERAIRSHEREIPGDPRINRTPWKKIHRKPEQMWEIPRHLKNKYSRDLIGESPLCNTLRRVWYLLISGMLENLSELSSKYCIIDSKLYKRSISGPYLVCVHGLDMLKVMAELHEGSCGSHSGGRASAIRIKKQGYFWPKIVADCETYSTKCDKCQRHAPLIHQPAELMSFISAPYPFMRWCMDIKGRRVPSGDNELCFVLVLTNYFTKWIEAEAYSQITKEQVEITVHNSYQSHFDNFVNRETFDSPPPPLGTRRGMAKLKLPIRP</sequence>
<comment type="caution">
    <text evidence="2">The sequence shown here is derived from an EMBL/GenBank/DDBJ whole genome shotgun (WGS) entry which is preliminary data.</text>
</comment>
<dbReference type="EMBL" id="JBANAX010000129">
    <property type="protein sequence ID" value="KAL1221377.1"/>
    <property type="molecule type" value="Genomic_DNA"/>
</dbReference>
<dbReference type="InterPro" id="IPR036397">
    <property type="entry name" value="RNaseH_sf"/>
</dbReference>